<evidence type="ECO:0000256" key="1">
    <source>
        <dbReference type="ARBA" id="ARBA00000077"/>
    </source>
</evidence>
<dbReference type="FunFam" id="3.40.970.10:FF:000002">
    <property type="entry name" value="Ribonuclease H"/>
    <property type="match status" value="1"/>
</dbReference>
<dbReference type="GO" id="GO:0043137">
    <property type="term" value="P:DNA replication, removal of RNA primer"/>
    <property type="evidence" value="ECO:0007669"/>
    <property type="project" value="TreeGrafter"/>
</dbReference>
<evidence type="ECO:0000313" key="16">
    <source>
        <dbReference type="Proteomes" id="UP000284706"/>
    </source>
</evidence>
<dbReference type="InterPro" id="IPR017067">
    <property type="entry name" value="RNase_H1_euk"/>
</dbReference>
<dbReference type="InterPro" id="IPR011320">
    <property type="entry name" value="RNase_H1_N"/>
</dbReference>
<dbReference type="SUPFAM" id="SSF55658">
    <property type="entry name" value="L9 N-domain-like"/>
    <property type="match status" value="1"/>
</dbReference>
<keyword evidence="8 12" id="KW-0479">Metal-binding</keyword>
<comment type="function">
    <text evidence="3 12">Endonuclease that specifically degrades the RNA of RNA-DNA hybrids.</text>
</comment>
<evidence type="ECO:0000256" key="7">
    <source>
        <dbReference type="ARBA" id="ARBA00022722"/>
    </source>
</evidence>
<keyword evidence="11 12" id="KW-0460">Magnesium</keyword>
<sequence length="354" mass="38438">MPPYRNKGLLYAVRVGRNPGVYHSWPECEKQVKGFPGARYKKFDLQEDADAFVYGQPLDTAPSASTSAAQPPTANITDASGSQALSSQTASDTGSQVSTLPFTTLKHRTYTSVVNPASPAASTHTTELATPVNRDLGTGQNSTAVSNAGVNSLQDVDVVYATAVSSKVTGEAGVGVWWGPNDPRNLAERCPGKQTRKRAELLAVVRVLESTEITEKPLVIRTNSQYFIDCFKTWLKTWQDNNWLDSNDQPVKRAAILQYISSYLQVRARFGQKVVIAYIRPRVGNSGTAGAKDLASRGASEPAIQQEPDWKEKEKILLQFNRPVAALGREIAETVILGPNDEPDNQLFGTLASG</sequence>
<dbReference type="GO" id="GO:0004523">
    <property type="term" value="F:RNA-DNA hybrid ribonuclease activity"/>
    <property type="evidence" value="ECO:0007669"/>
    <property type="project" value="UniProtKB-UniRule"/>
</dbReference>
<feature type="region of interest" description="Disordered" evidence="13">
    <location>
        <begin position="61"/>
        <end position="97"/>
    </location>
</feature>
<dbReference type="InterPro" id="IPR002156">
    <property type="entry name" value="RNaseH_domain"/>
</dbReference>
<dbReference type="Pfam" id="PF01693">
    <property type="entry name" value="Cauli_VI"/>
    <property type="match status" value="1"/>
</dbReference>
<dbReference type="Gene3D" id="3.40.970.10">
    <property type="entry name" value="Ribonuclease H1, N-terminal domain"/>
    <property type="match status" value="1"/>
</dbReference>
<dbReference type="STRING" id="231916.A0A409YUW5"/>
<comment type="caution">
    <text evidence="15">The sequence shown here is derived from an EMBL/GenBank/DDBJ whole genome shotgun (WGS) entry which is preliminary data.</text>
</comment>
<dbReference type="SUPFAM" id="SSF53098">
    <property type="entry name" value="Ribonuclease H-like"/>
    <property type="match status" value="1"/>
</dbReference>
<dbReference type="PROSITE" id="PS50879">
    <property type="entry name" value="RNASE_H_1"/>
    <property type="match status" value="1"/>
</dbReference>
<dbReference type="PANTHER" id="PTHR10642:SF26">
    <property type="entry name" value="RIBONUCLEASE H1"/>
    <property type="match status" value="1"/>
</dbReference>
<dbReference type="Proteomes" id="UP000284706">
    <property type="component" value="Unassembled WGS sequence"/>
</dbReference>
<dbReference type="InterPro" id="IPR012337">
    <property type="entry name" value="RNaseH-like_sf"/>
</dbReference>
<organism evidence="15 16">
    <name type="scientific">Gymnopilus dilepis</name>
    <dbReference type="NCBI Taxonomy" id="231916"/>
    <lineage>
        <taxon>Eukaryota</taxon>
        <taxon>Fungi</taxon>
        <taxon>Dikarya</taxon>
        <taxon>Basidiomycota</taxon>
        <taxon>Agaricomycotina</taxon>
        <taxon>Agaricomycetes</taxon>
        <taxon>Agaricomycetidae</taxon>
        <taxon>Agaricales</taxon>
        <taxon>Agaricineae</taxon>
        <taxon>Hymenogastraceae</taxon>
        <taxon>Gymnopilus</taxon>
    </lineage>
</organism>
<dbReference type="OrthoDB" id="245563at2759"/>
<evidence type="ECO:0000256" key="2">
    <source>
        <dbReference type="ARBA" id="ARBA00001946"/>
    </source>
</evidence>
<accession>A0A409YUW5</accession>
<evidence type="ECO:0000256" key="8">
    <source>
        <dbReference type="ARBA" id="ARBA00022723"/>
    </source>
</evidence>
<evidence type="ECO:0000256" key="12">
    <source>
        <dbReference type="PIRNR" id="PIRNR036852"/>
    </source>
</evidence>
<dbReference type="InterPro" id="IPR009027">
    <property type="entry name" value="Ribosomal_bL9/RNase_H1_N"/>
</dbReference>
<gene>
    <name evidence="15" type="ORF">CVT26_003853</name>
</gene>
<feature type="region of interest" description="Disordered" evidence="13">
    <location>
        <begin position="115"/>
        <end position="143"/>
    </location>
</feature>
<evidence type="ECO:0000256" key="3">
    <source>
        <dbReference type="ARBA" id="ARBA00004065"/>
    </source>
</evidence>
<keyword evidence="7 12" id="KW-0540">Nuclease</keyword>
<proteinExistence type="inferred from homology"/>
<evidence type="ECO:0000256" key="5">
    <source>
        <dbReference type="ARBA" id="ARBA00012180"/>
    </source>
</evidence>
<comment type="cofactor">
    <cofactor evidence="2 12">
        <name>Mg(2+)</name>
        <dbReference type="ChEBI" id="CHEBI:18420"/>
    </cofactor>
</comment>
<dbReference type="FunCoup" id="A0A409YUW5">
    <property type="interactions" value="52"/>
</dbReference>
<dbReference type="PANTHER" id="PTHR10642">
    <property type="entry name" value="RIBONUCLEASE H1"/>
    <property type="match status" value="1"/>
</dbReference>
<dbReference type="InterPro" id="IPR037056">
    <property type="entry name" value="RNase_H1_N_sf"/>
</dbReference>
<dbReference type="InParanoid" id="A0A409YUW5"/>
<dbReference type="GO" id="GO:0000287">
    <property type="term" value="F:magnesium ion binding"/>
    <property type="evidence" value="ECO:0007669"/>
    <property type="project" value="UniProtKB-UniRule"/>
</dbReference>
<name>A0A409YUW5_9AGAR</name>
<feature type="compositionally biased region" description="Polar residues" evidence="13">
    <location>
        <begin position="115"/>
        <end position="128"/>
    </location>
</feature>
<feature type="compositionally biased region" description="Polar residues" evidence="13">
    <location>
        <begin position="75"/>
        <end position="97"/>
    </location>
</feature>
<feature type="domain" description="RNase H type-1" evidence="14">
    <location>
        <begin position="154"/>
        <end position="300"/>
    </location>
</feature>
<dbReference type="Gene3D" id="3.30.420.10">
    <property type="entry name" value="Ribonuclease H-like superfamily/Ribonuclease H"/>
    <property type="match status" value="1"/>
</dbReference>
<comment type="catalytic activity">
    <reaction evidence="1 12">
        <text>Endonucleolytic cleavage to 5'-phosphomonoester.</text>
        <dbReference type="EC" id="3.1.26.4"/>
    </reaction>
</comment>
<protein>
    <recommendedName>
        <fullName evidence="6 12">Ribonuclease H</fullName>
        <shortName evidence="12">RNase H</shortName>
        <ecNumber evidence="5 12">3.1.26.4</ecNumber>
    </recommendedName>
</protein>
<evidence type="ECO:0000259" key="14">
    <source>
        <dbReference type="PROSITE" id="PS50879"/>
    </source>
</evidence>
<comment type="similarity">
    <text evidence="4 12">Belongs to the RNase H family.</text>
</comment>
<keyword evidence="10 12" id="KW-0378">Hydrolase</keyword>
<dbReference type="EMBL" id="NHYE01000243">
    <property type="protein sequence ID" value="PPR06827.1"/>
    <property type="molecule type" value="Genomic_DNA"/>
</dbReference>
<evidence type="ECO:0000256" key="13">
    <source>
        <dbReference type="SAM" id="MobiDB-lite"/>
    </source>
</evidence>
<evidence type="ECO:0000256" key="10">
    <source>
        <dbReference type="ARBA" id="ARBA00022801"/>
    </source>
</evidence>
<dbReference type="PIRSF" id="PIRSF036852">
    <property type="entry name" value="Ribonuclease_H1_euk"/>
    <property type="match status" value="1"/>
</dbReference>
<evidence type="ECO:0000256" key="11">
    <source>
        <dbReference type="ARBA" id="ARBA00022842"/>
    </source>
</evidence>
<dbReference type="CDD" id="cd09280">
    <property type="entry name" value="RNase_HI_eukaryote_like"/>
    <property type="match status" value="1"/>
</dbReference>
<reference evidence="15 16" key="1">
    <citation type="journal article" date="2018" name="Evol. Lett.">
        <title>Horizontal gene cluster transfer increased hallucinogenic mushroom diversity.</title>
        <authorList>
            <person name="Reynolds H.T."/>
            <person name="Vijayakumar V."/>
            <person name="Gluck-Thaler E."/>
            <person name="Korotkin H.B."/>
            <person name="Matheny P.B."/>
            <person name="Slot J.C."/>
        </authorList>
    </citation>
    <scope>NUCLEOTIDE SEQUENCE [LARGE SCALE GENOMIC DNA]</scope>
    <source>
        <strain evidence="15 16">SRW20</strain>
    </source>
</reference>
<evidence type="ECO:0000256" key="4">
    <source>
        <dbReference type="ARBA" id="ARBA00005300"/>
    </source>
</evidence>
<dbReference type="InterPro" id="IPR050092">
    <property type="entry name" value="RNase_H"/>
</dbReference>
<keyword evidence="9 12" id="KW-0255">Endonuclease</keyword>
<keyword evidence="16" id="KW-1185">Reference proteome</keyword>
<dbReference type="EC" id="3.1.26.4" evidence="5 12"/>
<evidence type="ECO:0000256" key="6">
    <source>
        <dbReference type="ARBA" id="ARBA00017721"/>
    </source>
</evidence>
<feature type="compositionally biased region" description="Low complexity" evidence="13">
    <location>
        <begin position="61"/>
        <end position="74"/>
    </location>
</feature>
<dbReference type="GO" id="GO:0003676">
    <property type="term" value="F:nucleic acid binding"/>
    <property type="evidence" value="ECO:0007669"/>
    <property type="project" value="UniProtKB-UniRule"/>
</dbReference>
<dbReference type="InterPro" id="IPR036397">
    <property type="entry name" value="RNaseH_sf"/>
</dbReference>
<dbReference type="Pfam" id="PF00075">
    <property type="entry name" value="RNase_H"/>
    <property type="match status" value="1"/>
</dbReference>
<dbReference type="AlphaFoldDB" id="A0A409YUW5"/>
<evidence type="ECO:0000256" key="9">
    <source>
        <dbReference type="ARBA" id="ARBA00022759"/>
    </source>
</evidence>
<evidence type="ECO:0000313" key="15">
    <source>
        <dbReference type="EMBL" id="PPR06827.1"/>
    </source>
</evidence>